<dbReference type="InterPro" id="IPR001387">
    <property type="entry name" value="Cro/C1-type_HTH"/>
</dbReference>
<dbReference type="EMBL" id="CP001804">
    <property type="protein sequence ID" value="ACY18930.1"/>
    <property type="molecule type" value="Genomic_DNA"/>
</dbReference>
<dbReference type="GO" id="GO:0003677">
    <property type="term" value="F:DNA binding"/>
    <property type="evidence" value="ECO:0007669"/>
    <property type="project" value="InterPro"/>
</dbReference>
<dbReference type="HOGENOM" id="CLU_066192_17_0_7"/>
<dbReference type="AlphaFoldDB" id="D0LQC1"/>
<evidence type="ECO:0000313" key="4">
    <source>
        <dbReference type="Proteomes" id="UP000001880"/>
    </source>
</evidence>
<dbReference type="PROSITE" id="PS50943">
    <property type="entry name" value="HTH_CROC1"/>
    <property type="match status" value="1"/>
</dbReference>
<accession>D0LQC1</accession>
<reference evidence="3 4" key="1">
    <citation type="journal article" date="2010" name="Stand. Genomic Sci.">
        <title>Complete genome sequence of Haliangium ochraceum type strain (SMP-2).</title>
        <authorList>
            <consortium name="US DOE Joint Genome Institute (JGI-PGF)"/>
            <person name="Ivanova N."/>
            <person name="Daum C."/>
            <person name="Lang E."/>
            <person name="Abt B."/>
            <person name="Kopitz M."/>
            <person name="Saunders E."/>
            <person name="Lapidus A."/>
            <person name="Lucas S."/>
            <person name="Glavina Del Rio T."/>
            <person name="Nolan M."/>
            <person name="Tice H."/>
            <person name="Copeland A."/>
            <person name="Cheng J.F."/>
            <person name="Chen F."/>
            <person name="Bruce D."/>
            <person name="Goodwin L."/>
            <person name="Pitluck S."/>
            <person name="Mavromatis K."/>
            <person name="Pati A."/>
            <person name="Mikhailova N."/>
            <person name="Chen A."/>
            <person name="Palaniappan K."/>
            <person name="Land M."/>
            <person name="Hauser L."/>
            <person name="Chang Y.J."/>
            <person name="Jeffries C.D."/>
            <person name="Detter J.C."/>
            <person name="Brettin T."/>
            <person name="Rohde M."/>
            <person name="Goker M."/>
            <person name="Bristow J."/>
            <person name="Markowitz V."/>
            <person name="Eisen J.A."/>
            <person name="Hugenholtz P."/>
            <person name="Kyrpides N.C."/>
            <person name="Klenk H.P."/>
        </authorList>
    </citation>
    <scope>NUCLEOTIDE SEQUENCE [LARGE SCALE GENOMIC DNA]</scope>
    <source>
        <strain evidence="4">DSM 14365 / CIP 107738 / JCM 11303 / AJ 13395 / SMP-2</strain>
    </source>
</reference>
<dbReference type="RefSeq" id="WP_012831522.1">
    <property type="nucleotide sequence ID" value="NC_013440.1"/>
</dbReference>
<proteinExistence type="predicted"/>
<dbReference type="InterPro" id="IPR010982">
    <property type="entry name" value="Lambda_DNA-bd_dom_sf"/>
</dbReference>
<evidence type="ECO:0000256" key="1">
    <source>
        <dbReference type="SAM" id="MobiDB-lite"/>
    </source>
</evidence>
<evidence type="ECO:0000259" key="2">
    <source>
        <dbReference type="PROSITE" id="PS50943"/>
    </source>
</evidence>
<dbReference type="eggNOG" id="COG1396">
    <property type="taxonomic scope" value="Bacteria"/>
</dbReference>
<feature type="compositionally biased region" description="Basic residues" evidence="1">
    <location>
        <begin position="79"/>
        <end position="90"/>
    </location>
</feature>
<dbReference type="CDD" id="cd00093">
    <property type="entry name" value="HTH_XRE"/>
    <property type="match status" value="1"/>
</dbReference>
<dbReference type="OrthoDB" id="6401124at2"/>
<keyword evidence="4" id="KW-1185">Reference proteome</keyword>
<protein>
    <submittedName>
        <fullName evidence="3">Transcriptional regulator, XRE family</fullName>
    </submittedName>
</protein>
<dbReference type="SUPFAM" id="SSF47413">
    <property type="entry name" value="lambda repressor-like DNA-binding domains"/>
    <property type="match status" value="1"/>
</dbReference>
<feature type="domain" description="HTH cro/C1-type" evidence="2">
    <location>
        <begin position="14"/>
        <end position="67"/>
    </location>
</feature>
<gene>
    <name evidence="3" type="ordered locus">Hoch_6461</name>
</gene>
<dbReference type="Proteomes" id="UP000001880">
    <property type="component" value="Chromosome"/>
</dbReference>
<feature type="region of interest" description="Disordered" evidence="1">
    <location>
        <begin position="69"/>
        <end position="103"/>
    </location>
</feature>
<dbReference type="Gene3D" id="1.10.260.40">
    <property type="entry name" value="lambda repressor-like DNA-binding domains"/>
    <property type="match status" value="1"/>
</dbReference>
<organism evidence="3 4">
    <name type="scientific">Haliangium ochraceum (strain DSM 14365 / JCM 11303 / SMP-2)</name>
    <dbReference type="NCBI Taxonomy" id="502025"/>
    <lineage>
        <taxon>Bacteria</taxon>
        <taxon>Pseudomonadati</taxon>
        <taxon>Myxococcota</taxon>
        <taxon>Polyangia</taxon>
        <taxon>Haliangiales</taxon>
        <taxon>Kofleriaceae</taxon>
        <taxon>Haliangium</taxon>
    </lineage>
</organism>
<dbReference type="KEGG" id="hoh:Hoch_6461"/>
<dbReference type="SMART" id="SM00530">
    <property type="entry name" value="HTH_XRE"/>
    <property type="match status" value="1"/>
</dbReference>
<name>D0LQC1_HALO1</name>
<evidence type="ECO:0000313" key="3">
    <source>
        <dbReference type="EMBL" id="ACY18930.1"/>
    </source>
</evidence>
<dbReference type="Pfam" id="PF01381">
    <property type="entry name" value="HTH_3"/>
    <property type="match status" value="1"/>
</dbReference>
<sequence>MDKELAESIGNAARVARRRLKLTQADVAERIEVSEEFYARLERGNALPSLTTLARLSVVLRVRPDVLLGRAPSDEGGRGRRGRGRGRRSLRLVPPLPEPEDPPVLRRLQRRLRRASPEALRLIKLILKALEDYGGER</sequence>